<dbReference type="SUPFAM" id="SSF109604">
    <property type="entry name" value="HD-domain/PDEase-like"/>
    <property type="match status" value="1"/>
</dbReference>
<accession>A0A923HCP7</accession>
<gene>
    <name evidence="5" type="ORF">H8K32_05535</name>
</gene>
<dbReference type="AlphaFoldDB" id="A0A923HCP7"/>
<dbReference type="CDD" id="cd00130">
    <property type="entry name" value="PAS"/>
    <property type="match status" value="2"/>
</dbReference>
<feature type="transmembrane region" description="Helical" evidence="1">
    <location>
        <begin position="151"/>
        <end position="174"/>
    </location>
</feature>
<keyword evidence="1" id="KW-0812">Transmembrane</keyword>
<feature type="domain" description="HD" evidence="3">
    <location>
        <begin position="775"/>
        <end position="897"/>
    </location>
</feature>
<dbReference type="InterPro" id="IPR013767">
    <property type="entry name" value="PAS_fold"/>
</dbReference>
<dbReference type="PROSITE" id="PS51832">
    <property type="entry name" value="HD_GYP"/>
    <property type="match status" value="1"/>
</dbReference>
<protein>
    <submittedName>
        <fullName evidence="5">PAS domain S-box protein</fullName>
    </submittedName>
</protein>
<dbReference type="SMART" id="SM00091">
    <property type="entry name" value="PAS"/>
    <property type="match status" value="3"/>
</dbReference>
<dbReference type="PANTHER" id="PTHR43155">
    <property type="entry name" value="CYCLIC DI-GMP PHOSPHODIESTERASE PA4108-RELATED"/>
    <property type="match status" value="1"/>
</dbReference>
<dbReference type="InterPro" id="IPR003018">
    <property type="entry name" value="GAF"/>
</dbReference>
<dbReference type="PROSITE" id="PS50112">
    <property type="entry name" value="PAS"/>
    <property type="match status" value="2"/>
</dbReference>
<comment type="caution">
    <text evidence="5">The sequence shown here is derived from an EMBL/GenBank/DDBJ whole genome shotgun (WGS) entry which is preliminary data.</text>
</comment>
<evidence type="ECO:0000256" key="1">
    <source>
        <dbReference type="SAM" id="Phobius"/>
    </source>
</evidence>
<dbReference type="RefSeq" id="WP_186911493.1">
    <property type="nucleotide sequence ID" value="NZ_JACOFV010000004.1"/>
</dbReference>
<dbReference type="SMART" id="SM00471">
    <property type="entry name" value="HDc"/>
    <property type="match status" value="1"/>
</dbReference>
<dbReference type="InterPro" id="IPR035965">
    <property type="entry name" value="PAS-like_dom_sf"/>
</dbReference>
<dbReference type="Gene3D" id="3.30.450.20">
    <property type="entry name" value="PAS domain"/>
    <property type="match status" value="3"/>
</dbReference>
<feature type="domain" description="PAS" evidence="2">
    <location>
        <begin position="624"/>
        <end position="671"/>
    </location>
</feature>
<dbReference type="Pfam" id="PF13487">
    <property type="entry name" value="HD_5"/>
    <property type="match status" value="1"/>
</dbReference>
<dbReference type="InterPro" id="IPR037522">
    <property type="entry name" value="HD_GYP_dom"/>
</dbReference>
<dbReference type="PROSITE" id="PS51831">
    <property type="entry name" value="HD"/>
    <property type="match status" value="1"/>
</dbReference>
<keyword evidence="1" id="KW-0472">Membrane</keyword>
<evidence type="ECO:0000259" key="3">
    <source>
        <dbReference type="PROSITE" id="PS51831"/>
    </source>
</evidence>
<dbReference type="GO" id="GO:0006355">
    <property type="term" value="P:regulation of DNA-templated transcription"/>
    <property type="evidence" value="ECO:0007669"/>
    <property type="project" value="InterPro"/>
</dbReference>
<evidence type="ECO:0000313" key="5">
    <source>
        <dbReference type="EMBL" id="MBC3861556.1"/>
    </source>
</evidence>
<dbReference type="InterPro" id="IPR000014">
    <property type="entry name" value="PAS"/>
</dbReference>
<dbReference type="Proteomes" id="UP000634011">
    <property type="component" value="Unassembled WGS sequence"/>
</dbReference>
<dbReference type="EMBL" id="JACOFV010000004">
    <property type="protein sequence ID" value="MBC3861556.1"/>
    <property type="molecule type" value="Genomic_DNA"/>
</dbReference>
<feature type="domain" description="HD-GYP" evidence="4">
    <location>
        <begin position="753"/>
        <end position="945"/>
    </location>
</feature>
<dbReference type="Gene3D" id="3.30.450.40">
    <property type="match status" value="1"/>
</dbReference>
<keyword evidence="1" id="KW-1133">Transmembrane helix</keyword>
<organism evidence="5 6">
    <name type="scientific">Undibacterium jejuense</name>
    <dbReference type="NCBI Taxonomy" id="1344949"/>
    <lineage>
        <taxon>Bacteria</taxon>
        <taxon>Pseudomonadati</taxon>
        <taxon>Pseudomonadota</taxon>
        <taxon>Betaproteobacteria</taxon>
        <taxon>Burkholderiales</taxon>
        <taxon>Oxalobacteraceae</taxon>
        <taxon>Undibacterium</taxon>
    </lineage>
</organism>
<evidence type="ECO:0000259" key="2">
    <source>
        <dbReference type="PROSITE" id="PS50112"/>
    </source>
</evidence>
<dbReference type="GO" id="GO:0008081">
    <property type="term" value="F:phosphoric diester hydrolase activity"/>
    <property type="evidence" value="ECO:0007669"/>
    <property type="project" value="UniProtKB-ARBA"/>
</dbReference>
<dbReference type="InterPro" id="IPR006674">
    <property type="entry name" value="HD_domain"/>
</dbReference>
<dbReference type="SUPFAM" id="SSF55785">
    <property type="entry name" value="PYP-like sensor domain (PAS domain)"/>
    <property type="match status" value="3"/>
</dbReference>
<dbReference type="Pfam" id="PF00989">
    <property type="entry name" value="PAS"/>
    <property type="match status" value="2"/>
</dbReference>
<feature type="domain" description="PAS" evidence="2">
    <location>
        <begin position="201"/>
        <end position="258"/>
    </location>
</feature>
<dbReference type="NCBIfam" id="TIGR00229">
    <property type="entry name" value="sensory_box"/>
    <property type="match status" value="2"/>
</dbReference>
<evidence type="ECO:0000259" key="4">
    <source>
        <dbReference type="PROSITE" id="PS51832"/>
    </source>
</evidence>
<dbReference type="SUPFAM" id="SSF55781">
    <property type="entry name" value="GAF domain-like"/>
    <property type="match status" value="1"/>
</dbReference>
<dbReference type="CDD" id="cd00077">
    <property type="entry name" value="HDc"/>
    <property type="match status" value="1"/>
</dbReference>
<dbReference type="InterPro" id="IPR029016">
    <property type="entry name" value="GAF-like_dom_sf"/>
</dbReference>
<sequence>MLIDIHQAVDGIWSFGYARPVYALNQRDAPVIGAVYLEVSVVSTIDKILSAWPSNSNSSELVLFEKKNNEIFYLSALRFEPASQRFKLSRPIETANLVASELLTTNSAALLDGIDYRGIRVLGAGAPITGTNWFLLAKTDYAEVILPMRELVYSAIAGGVGFIFALFAFLNFYWRIKNVDAIVKMASMDGRLMAARRASLDGYLTIDAQGRIIEVNESLAKLSAFSVEELCNKYLYELEVDSSPEKTTRRLQQIQAAGSTRFRTQLKCQHGVVLDVEVSAVFVQQQDVGIFNAFVHDISAELASRKRMERLNSFYRFTSNINILIFNTKDLVQLLQQICQSANEDGGFVLAWAGLPDEKLGRIVPVTATGDASAYVEDLIITLDPALNTSHGPTRMCMLEKKIQFANDFKHDPRTRSWYELGEKYGIYSSAAIPVLVNNEAVAVITFYANQLNYFDEEFRDLIEEVGRNISIGFQLRETEQQRDRETQQRIESEQRFKRIFEVSPLPVQIHSLSTRKLLAINSVHEETFGYPLAEIADEETWFAKVFASSDFREKVKSLWEDNLAMVISDVSNRVIRSPEIQLRCKNGVDRTVRGFVSIDADDVIVQWLDLTEIRRVESELVEHESQIRGLLEQTITGIYVIQDEHIVYANARMGEILGRSPSEMIGKDSIDVFDASPDAVEKIKHARREFKAGTRQIAMNLSAMTRFGDAIILGTHASRGLWDGRMAIIVMAQDITERLHAEERISTYVKQLELSMQSTLEVVAKMVDMRDPYTAGHERRVGLIAFDIAREMGWTEDQCKYLELAGLVHDIGKIAIPAEILSKPTRLTAIEYELIKSHAERGYEILKDAKFPIQIAEIIREHHERMDGSGYPQGLKGEQILPEARILAVADVVESMSSHRPYRPAMGIESALKEIREHRGTLFDDAVVDAMLRLVVEKKYCLPL</sequence>
<keyword evidence="6" id="KW-1185">Reference proteome</keyword>
<dbReference type="Gene3D" id="1.10.3210.10">
    <property type="entry name" value="Hypothetical protein af1432"/>
    <property type="match status" value="1"/>
</dbReference>
<dbReference type="InterPro" id="IPR006675">
    <property type="entry name" value="HDIG_dom"/>
</dbReference>
<proteinExistence type="predicted"/>
<dbReference type="PANTHER" id="PTHR43155:SF2">
    <property type="entry name" value="CYCLIC DI-GMP PHOSPHODIESTERASE PA4108"/>
    <property type="match status" value="1"/>
</dbReference>
<dbReference type="InterPro" id="IPR003607">
    <property type="entry name" value="HD/PDEase_dom"/>
</dbReference>
<name>A0A923HCP7_9BURK</name>
<reference evidence="5" key="1">
    <citation type="submission" date="2020-08" db="EMBL/GenBank/DDBJ databases">
        <title>Novel species isolated from subtropical streams in China.</title>
        <authorList>
            <person name="Lu H."/>
        </authorList>
    </citation>
    <scope>NUCLEOTIDE SEQUENCE</scope>
    <source>
        <strain evidence="5">KACC 12607</strain>
    </source>
</reference>
<dbReference type="NCBIfam" id="TIGR00277">
    <property type="entry name" value="HDIG"/>
    <property type="match status" value="1"/>
</dbReference>
<dbReference type="Pfam" id="PF13185">
    <property type="entry name" value="GAF_2"/>
    <property type="match status" value="1"/>
</dbReference>
<evidence type="ECO:0000313" key="6">
    <source>
        <dbReference type="Proteomes" id="UP000634011"/>
    </source>
</evidence>